<gene>
    <name evidence="1" type="ORF">WUBG_16015</name>
</gene>
<evidence type="ECO:0000313" key="1">
    <source>
        <dbReference type="EMBL" id="EJW73079.1"/>
    </source>
</evidence>
<dbReference type="EMBL" id="ADBV01014755">
    <property type="protein sequence ID" value="EJW73079.1"/>
    <property type="molecule type" value="Genomic_DNA"/>
</dbReference>
<dbReference type="AlphaFoldDB" id="J9ECH5"/>
<sequence>MDQPYVLDDQYVFILRRITFCIFMDAESLPVHYFPEIQCTVRNSKAISSNYFRMDNSF</sequence>
<organism evidence="1 2">
    <name type="scientific">Wuchereria bancrofti</name>
    <dbReference type="NCBI Taxonomy" id="6293"/>
    <lineage>
        <taxon>Eukaryota</taxon>
        <taxon>Metazoa</taxon>
        <taxon>Ecdysozoa</taxon>
        <taxon>Nematoda</taxon>
        <taxon>Chromadorea</taxon>
        <taxon>Rhabditida</taxon>
        <taxon>Spirurina</taxon>
        <taxon>Spiruromorpha</taxon>
        <taxon>Filarioidea</taxon>
        <taxon>Onchocercidae</taxon>
        <taxon>Wuchereria</taxon>
    </lineage>
</organism>
<accession>J9ECH5</accession>
<dbReference type="Proteomes" id="UP000004810">
    <property type="component" value="Unassembled WGS sequence"/>
</dbReference>
<comment type="caution">
    <text evidence="1">The sequence shown here is derived from an EMBL/GenBank/DDBJ whole genome shotgun (WGS) entry which is preliminary data.</text>
</comment>
<evidence type="ECO:0000313" key="2">
    <source>
        <dbReference type="Proteomes" id="UP000004810"/>
    </source>
</evidence>
<name>J9ECH5_WUCBA</name>
<reference evidence="2" key="1">
    <citation type="submission" date="2012-08" db="EMBL/GenBank/DDBJ databases">
        <title>The Genome Sequence of Wuchereria bancrofti.</title>
        <authorList>
            <person name="Nutman T.B."/>
            <person name="Fink D.L."/>
            <person name="Russ C."/>
            <person name="Young S."/>
            <person name="Zeng Q."/>
            <person name="Koehrsen M."/>
            <person name="Alvarado L."/>
            <person name="Berlin A."/>
            <person name="Chapman S.B."/>
            <person name="Chen Z."/>
            <person name="Freedman E."/>
            <person name="Gellesch M."/>
            <person name="Goldberg J."/>
            <person name="Griggs A."/>
            <person name="Gujja S."/>
            <person name="Heilman E.R."/>
            <person name="Heiman D."/>
            <person name="Hepburn T."/>
            <person name="Howarth C."/>
            <person name="Jen D."/>
            <person name="Larson L."/>
            <person name="Lewis B."/>
            <person name="Mehta T."/>
            <person name="Park D."/>
            <person name="Pearson M."/>
            <person name="Roberts A."/>
            <person name="Saif S."/>
            <person name="Shea T."/>
            <person name="Shenoy N."/>
            <person name="Sisk P."/>
            <person name="Stolte C."/>
            <person name="Sykes S."/>
            <person name="Walk T."/>
            <person name="White J."/>
            <person name="Yandava C."/>
            <person name="Haas B."/>
            <person name="Henn M.R."/>
            <person name="Nusbaum C."/>
            <person name="Birren B."/>
        </authorList>
    </citation>
    <scope>NUCLEOTIDE SEQUENCE [LARGE SCALE GENOMIC DNA]</scope>
    <source>
        <strain evidence="2">NA</strain>
    </source>
</reference>
<feature type="non-terminal residue" evidence="1">
    <location>
        <position position="58"/>
    </location>
</feature>
<proteinExistence type="predicted"/>
<protein>
    <submittedName>
        <fullName evidence="1">Uncharacterized protein</fullName>
    </submittedName>
</protein>